<evidence type="ECO:0000313" key="2">
    <source>
        <dbReference type="Proteomes" id="UP000253845"/>
    </source>
</evidence>
<accession>A0A370BJ77</accession>
<organism evidence="1 2">
    <name type="scientific">Aspergillus niger ATCC 13496</name>
    <dbReference type="NCBI Taxonomy" id="1353008"/>
    <lineage>
        <taxon>Eukaryota</taxon>
        <taxon>Fungi</taxon>
        <taxon>Dikarya</taxon>
        <taxon>Ascomycota</taxon>
        <taxon>Pezizomycotina</taxon>
        <taxon>Eurotiomycetes</taxon>
        <taxon>Eurotiomycetidae</taxon>
        <taxon>Eurotiales</taxon>
        <taxon>Aspergillaceae</taxon>
        <taxon>Aspergillus</taxon>
        <taxon>Aspergillus subgen. Circumdati</taxon>
    </lineage>
</organism>
<dbReference type="EMBL" id="KZ851978">
    <property type="protein sequence ID" value="RDH14155.1"/>
    <property type="molecule type" value="Genomic_DNA"/>
</dbReference>
<protein>
    <submittedName>
        <fullName evidence="1">Uncharacterized protein</fullName>
    </submittedName>
</protein>
<dbReference type="AlphaFoldDB" id="A0A370BJ77"/>
<reference evidence="1 2" key="1">
    <citation type="submission" date="2018-07" db="EMBL/GenBank/DDBJ databases">
        <title>Section-level genome sequencing of Aspergillus section Nigri to investigate inter- and intra-species variation.</title>
        <authorList>
            <consortium name="DOE Joint Genome Institute"/>
            <person name="Vesth T.C."/>
            <person name="Nybo J.L."/>
            <person name="Theobald S."/>
            <person name="Frisvad J.C."/>
            <person name="Larsen T.O."/>
            <person name="Nielsen K.F."/>
            <person name="Hoof J.B."/>
            <person name="Brandl J."/>
            <person name="Salamov A."/>
            <person name="Riley R."/>
            <person name="Gladden J.M."/>
            <person name="Phatale P."/>
            <person name="Nielsen M.T."/>
            <person name="Lyhne E.K."/>
            <person name="Kogle M.E."/>
            <person name="Strasser K."/>
            <person name="McDonnell E."/>
            <person name="Barry K."/>
            <person name="Clum A."/>
            <person name="Chen C."/>
            <person name="Nolan M."/>
            <person name="Sandor L."/>
            <person name="Kuo A."/>
            <person name="Lipzen A."/>
            <person name="Hainaut M."/>
            <person name="Drula E."/>
            <person name="Tsang A."/>
            <person name="Magnuson J.K."/>
            <person name="Henrissat B."/>
            <person name="Wiebenga A."/>
            <person name="Simmons B.A."/>
            <person name="Makela M.R."/>
            <person name="De vries R.P."/>
            <person name="Grigoriev I.V."/>
            <person name="Mortensen U.H."/>
            <person name="Baker S.E."/>
            <person name="Andersen M.R."/>
        </authorList>
    </citation>
    <scope>NUCLEOTIDE SEQUENCE [LARGE SCALE GENOMIC DNA]</scope>
    <source>
        <strain evidence="1 2">ATCC 13496</strain>
    </source>
</reference>
<proteinExistence type="predicted"/>
<dbReference type="Proteomes" id="UP000253845">
    <property type="component" value="Unassembled WGS sequence"/>
</dbReference>
<dbReference type="VEuPathDB" id="FungiDB:M747DRAFT_319747"/>
<name>A0A370BJ77_ASPNG</name>
<evidence type="ECO:0000313" key="1">
    <source>
        <dbReference type="EMBL" id="RDH14155.1"/>
    </source>
</evidence>
<gene>
    <name evidence="1" type="ORF">M747DRAFT_319747</name>
</gene>
<sequence length="147" mass="16238">MDLVSVIFDAKPLKPRKQHWHSNGVISSLYIHGRCTRSGYIGPLLESRTTKASPLLCWKVQATANVFPSTLLFKSDEGFTVTSNGEDCLALLIGSLGDGPQNSNRLVKSACDTDFLGKGNSFQGCREHDFVICSYARIPWPGECRRM</sequence>